<gene>
    <name evidence="8" type="ORF">SAMN05421543_101102</name>
</gene>
<dbReference type="Pfam" id="PF00892">
    <property type="entry name" value="EamA"/>
    <property type="match status" value="2"/>
</dbReference>
<dbReference type="STRING" id="392015.SAMN05421543_101102"/>
<feature type="transmembrane region" description="Helical" evidence="6">
    <location>
        <begin position="66"/>
        <end position="85"/>
    </location>
</feature>
<evidence type="ECO:0000256" key="1">
    <source>
        <dbReference type="ARBA" id="ARBA00004127"/>
    </source>
</evidence>
<feature type="transmembrane region" description="Helical" evidence="6">
    <location>
        <begin position="194"/>
        <end position="214"/>
    </location>
</feature>
<keyword evidence="5 6" id="KW-0472">Membrane</keyword>
<organism evidence="8 9">
    <name type="scientific">Alicyclobacillus macrosporangiidus</name>
    <dbReference type="NCBI Taxonomy" id="392015"/>
    <lineage>
        <taxon>Bacteria</taxon>
        <taxon>Bacillati</taxon>
        <taxon>Bacillota</taxon>
        <taxon>Bacilli</taxon>
        <taxon>Bacillales</taxon>
        <taxon>Alicyclobacillaceae</taxon>
        <taxon>Alicyclobacillus</taxon>
    </lineage>
</organism>
<keyword evidence="4 6" id="KW-1133">Transmembrane helix</keyword>
<feature type="domain" description="EamA" evidence="7">
    <location>
        <begin position="166"/>
        <end position="299"/>
    </location>
</feature>
<evidence type="ECO:0000256" key="3">
    <source>
        <dbReference type="ARBA" id="ARBA00022692"/>
    </source>
</evidence>
<evidence type="ECO:0000256" key="5">
    <source>
        <dbReference type="ARBA" id="ARBA00023136"/>
    </source>
</evidence>
<dbReference type="Proteomes" id="UP000183508">
    <property type="component" value="Unassembled WGS sequence"/>
</dbReference>
<dbReference type="InterPro" id="IPR000620">
    <property type="entry name" value="EamA_dom"/>
</dbReference>
<reference evidence="9" key="1">
    <citation type="submission" date="2016-10" db="EMBL/GenBank/DDBJ databases">
        <authorList>
            <person name="Varghese N."/>
        </authorList>
    </citation>
    <scope>NUCLEOTIDE SEQUENCE [LARGE SCALE GENOMIC DNA]</scope>
    <source>
        <strain evidence="9">DSM 17980</strain>
    </source>
</reference>
<keyword evidence="9" id="KW-1185">Reference proteome</keyword>
<keyword evidence="3 6" id="KW-0812">Transmembrane</keyword>
<name>A0A1I7F7T9_9BACL</name>
<dbReference type="SUPFAM" id="SSF103481">
    <property type="entry name" value="Multidrug resistance efflux transporter EmrE"/>
    <property type="match status" value="2"/>
</dbReference>
<evidence type="ECO:0000313" key="9">
    <source>
        <dbReference type="Proteomes" id="UP000183508"/>
    </source>
</evidence>
<feature type="transmembrane region" description="Helical" evidence="6">
    <location>
        <begin position="283"/>
        <end position="301"/>
    </location>
</feature>
<protein>
    <submittedName>
        <fullName evidence="8">Threonine/homoserine efflux transporter RhtA</fullName>
    </submittedName>
</protein>
<evidence type="ECO:0000313" key="8">
    <source>
        <dbReference type="EMBL" id="SFU32205.1"/>
    </source>
</evidence>
<evidence type="ECO:0000256" key="6">
    <source>
        <dbReference type="SAM" id="Phobius"/>
    </source>
</evidence>
<dbReference type="GO" id="GO:0016020">
    <property type="term" value="C:membrane"/>
    <property type="evidence" value="ECO:0007669"/>
    <property type="project" value="UniProtKB-SubCell"/>
</dbReference>
<sequence length="318" mass="33262">MNRGFVYLALATLGWSGNYIAGRYLAGAMPALFLNGVRWAISALILLAIARLTRRRVGLRRHARELVLLGLVGMFLFSSLTYIGLRTVPASQAGLISGTSPMFILLLGVAALRERPGWTAWIGVLLSMAGVAILMGATASPDGAAHGGPSGTASAASAAGDWFSQGPLVLLLASFTWALYTVLGKRWGGRLTPFEVTAGAAVYGAIPSLAFGLWSLRGQTLHMTPMAWVALVYVSTVASVAAYFVWTSGVERVGAGRAAPWMNLLPVWSVVLGVLLLHEHLTVRALIGGAVILAGALLTGVRSGKRPSAAAASERPGM</sequence>
<comment type="similarity">
    <text evidence="2">Belongs to the EamA transporter family.</text>
</comment>
<feature type="transmembrane region" description="Helical" evidence="6">
    <location>
        <begin position="32"/>
        <end position="54"/>
    </location>
</feature>
<feature type="transmembrane region" description="Helical" evidence="6">
    <location>
        <begin position="226"/>
        <end position="246"/>
    </location>
</feature>
<feature type="domain" description="EamA" evidence="7">
    <location>
        <begin position="3"/>
        <end position="135"/>
    </location>
</feature>
<dbReference type="OrthoDB" id="9805239at2"/>
<evidence type="ECO:0000259" key="7">
    <source>
        <dbReference type="Pfam" id="PF00892"/>
    </source>
</evidence>
<dbReference type="InterPro" id="IPR050638">
    <property type="entry name" value="AA-Vitamin_Transporters"/>
</dbReference>
<feature type="transmembrane region" description="Helical" evidence="6">
    <location>
        <begin position="162"/>
        <end position="182"/>
    </location>
</feature>
<feature type="transmembrane region" description="Helical" evidence="6">
    <location>
        <begin position="91"/>
        <end position="112"/>
    </location>
</feature>
<dbReference type="InterPro" id="IPR037185">
    <property type="entry name" value="EmrE-like"/>
</dbReference>
<evidence type="ECO:0000256" key="2">
    <source>
        <dbReference type="ARBA" id="ARBA00007362"/>
    </source>
</evidence>
<comment type="subcellular location">
    <subcellularLocation>
        <location evidence="1">Endomembrane system</location>
        <topology evidence="1">Multi-pass membrane protein</topology>
    </subcellularLocation>
</comment>
<dbReference type="EMBL" id="FPBV01000001">
    <property type="protein sequence ID" value="SFU32205.1"/>
    <property type="molecule type" value="Genomic_DNA"/>
</dbReference>
<evidence type="ECO:0000256" key="4">
    <source>
        <dbReference type="ARBA" id="ARBA00022989"/>
    </source>
</evidence>
<dbReference type="PANTHER" id="PTHR32322">
    <property type="entry name" value="INNER MEMBRANE TRANSPORTER"/>
    <property type="match status" value="1"/>
</dbReference>
<feature type="transmembrane region" description="Helical" evidence="6">
    <location>
        <begin position="119"/>
        <end position="139"/>
    </location>
</feature>
<dbReference type="Gene3D" id="1.10.3730.20">
    <property type="match status" value="2"/>
</dbReference>
<accession>A0A1I7F7T9</accession>
<dbReference type="RefSeq" id="WP_074949195.1">
    <property type="nucleotide sequence ID" value="NZ_FPBV01000001.1"/>
</dbReference>
<feature type="transmembrane region" description="Helical" evidence="6">
    <location>
        <begin position="258"/>
        <end position="277"/>
    </location>
</feature>
<proteinExistence type="inferred from homology"/>
<dbReference type="PANTHER" id="PTHR32322:SF2">
    <property type="entry name" value="EAMA DOMAIN-CONTAINING PROTEIN"/>
    <property type="match status" value="1"/>
</dbReference>
<dbReference type="AlphaFoldDB" id="A0A1I7F7T9"/>